<dbReference type="Proteomes" id="UP000019132">
    <property type="component" value="Unassembled WGS sequence"/>
</dbReference>
<evidence type="ECO:0000256" key="7">
    <source>
        <dbReference type="SAM" id="Phobius"/>
    </source>
</evidence>
<protein>
    <recommendedName>
        <fullName evidence="10">Transmembrane protein</fullName>
    </recommendedName>
</protein>
<dbReference type="PANTHER" id="PTHR31585:SF5">
    <property type="entry name" value="RNA-BINDING S4 DOMAIN-CONTAINING PROTEIN"/>
    <property type="match status" value="1"/>
</dbReference>
<feature type="transmembrane region" description="Helical" evidence="7">
    <location>
        <begin position="477"/>
        <end position="498"/>
    </location>
</feature>
<dbReference type="EMBL" id="GL376592">
    <property type="status" value="NOT_ANNOTATED_CDS"/>
    <property type="molecule type" value="Genomic_DNA"/>
</dbReference>
<feature type="transmembrane region" description="Helical" evidence="7">
    <location>
        <begin position="368"/>
        <end position="389"/>
    </location>
</feature>
<dbReference type="InParanoid" id="K3X0J7"/>
<keyword evidence="4 7" id="KW-0812">Transmembrane</keyword>
<dbReference type="InterPro" id="IPR039309">
    <property type="entry name" value="BT1"/>
</dbReference>
<dbReference type="eggNOG" id="ENOG502RVIG">
    <property type="taxonomic scope" value="Eukaryota"/>
</dbReference>
<evidence type="ECO:0000256" key="3">
    <source>
        <dbReference type="ARBA" id="ARBA00022448"/>
    </source>
</evidence>
<name>K3X0J7_GLOUD</name>
<keyword evidence="5 7" id="KW-1133">Transmembrane helix</keyword>
<comment type="subcellular location">
    <subcellularLocation>
        <location evidence="1">Membrane</location>
        <topology evidence="1">Multi-pass membrane protein</topology>
    </subcellularLocation>
</comment>
<feature type="transmembrane region" description="Helical" evidence="7">
    <location>
        <begin position="301"/>
        <end position="318"/>
    </location>
</feature>
<feature type="transmembrane region" description="Helical" evidence="7">
    <location>
        <begin position="254"/>
        <end position="275"/>
    </location>
</feature>
<dbReference type="VEuPathDB" id="FungiDB:PYU1_G010723"/>
<evidence type="ECO:0000256" key="5">
    <source>
        <dbReference type="ARBA" id="ARBA00022989"/>
    </source>
</evidence>
<feature type="transmembrane region" description="Helical" evidence="7">
    <location>
        <begin position="519"/>
        <end position="542"/>
    </location>
</feature>
<dbReference type="PANTHER" id="PTHR31585">
    <property type="entry name" value="FOLATE-BIOPTERIN TRANSPORTER 1, CHLOROPLASTIC"/>
    <property type="match status" value="1"/>
</dbReference>
<keyword evidence="6 7" id="KW-0472">Membrane</keyword>
<keyword evidence="9" id="KW-1185">Reference proteome</keyword>
<reference evidence="8" key="3">
    <citation type="submission" date="2015-02" db="UniProtKB">
        <authorList>
            <consortium name="EnsemblProtists"/>
        </authorList>
    </citation>
    <scope>IDENTIFICATION</scope>
    <source>
        <strain evidence="8">DAOM BR144</strain>
    </source>
</reference>
<dbReference type="SUPFAM" id="SSF103473">
    <property type="entry name" value="MFS general substrate transporter"/>
    <property type="match status" value="1"/>
</dbReference>
<accession>K3X0J7</accession>
<dbReference type="GO" id="GO:0016020">
    <property type="term" value="C:membrane"/>
    <property type="evidence" value="ECO:0007669"/>
    <property type="project" value="UniProtKB-SubCell"/>
</dbReference>
<evidence type="ECO:0000256" key="2">
    <source>
        <dbReference type="ARBA" id="ARBA00007015"/>
    </source>
</evidence>
<evidence type="ECO:0000256" key="4">
    <source>
        <dbReference type="ARBA" id="ARBA00022692"/>
    </source>
</evidence>
<proteinExistence type="inferred from homology"/>
<dbReference type="AlphaFoldDB" id="K3X0J7"/>
<feature type="transmembrane region" description="Helical" evidence="7">
    <location>
        <begin position="338"/>
        <end position="356"/>
    </location>
</feature>
<reference evidence="9" key="2">
    <citation type="submission" date="2010-04" db="EMBL/GenBank/DDBJ databases">
        <authorList>
            <person name="Buell R."/>
            <person name="Hamilton J."/>
            <person name="Hostetler J."/>
        </authorList>
    </citation>
    <scope>NUCLEOTIDE SEQUENCE [LARGE SCALE GENOMIC DNA]</scope>
    <source>
        <strain evidence="9">DAOM:BR144</strain>
    </source>
</reference>
<dbReference type="HOGENOM" id="CLU_018801_7_1_1"/>
<feature type="transmembrane region" description="Helical" evidence="7">
    <location>
        <begin position="221"/>
        <end position="242"/>
    </location>
</feature>
<dbReference type="InterPro" id="IPR036259">
    <property type="entry name" value="MFS_trans_sf"/>
</dbReference>
<evidence type="ECO:0000313" key="9">
    <source>
        <dbReference type="Proteomes" id="UP000019132"/>
    </source>
</evidence>
<evidence type="ECO:0008006" key="10">
    <source>
        <dbReference type="Google" id="ProtNLM"/>
    </source>
</evidence>
<organism evidence="8 9">
    <name type="scientific">Globisporangium ultimum (strain ATCC 200006 / CBS 805.95 / DAOM BR144)</name>
    <name type="common">Pythium ultimum</name>
    <dbReference type="NCBI Taxonomy" id="431595"/>
    <lineage>
        <taxon>Eukaryota</taxon>
        <taxon>Sar</taxon>
        <taxon>Stramenopiles</taxon>
        <taxon>Oomycota</taxon>
        <taxon>Peronosporomycetes</taxon>
        <taxon>Pythiales</taxon>
        <taxon>Pythiaceae</taxon>
        <taxon>Globisporangium</taxon>
    </lineage>
</organism>
<dbReference type="Pfam" id="PF03092">
    <property type="entry name" value="BT1"/>
    <property type="match status" value="1"/>
</dbReference>
<feature type="transmembrane region" description="Helical" evidence="7">
    <location>
        <begin position="141"/>
        <end position="163"/>
    </location>
</feature>
<evidence type="ECO:0000256" key="1">
    <source>
        <dbReference type="ARBA" id="ARBA00004141"/>
    </source>
</evidence>
<feature type="transmembrane region" description="Helical" evidence="7">
    <location>
        <begin position="178"/>
        <end position="200"/>
    </location>
</feature>
<evidence type="ECO:0000256" key="6">
    <source>
        <dbReference type="ARBA" id="ARBA00023136"/>
    </source>
</evidence>
<keyword evidence="3" id="KW-0813">Transport</keyword>
<reference evidence="9" key="1">
    <citation type="journal article" date="2010" name="Genome Biol.">
        <title>Genome sequence of the necrotrophic plant pathogen Pythium ultimum reveals original pathogenicity mechanisms and effector repertoire.</title>
        <authorList>
            <person name="Levesque C.A."/>
            <person name="Brouwer H."/>
            <person name="Cano L."/>
            <person name="Hamilton J.P."/>
            <person name="Holt C."/>
            <person name="Huitema E."/>
            <person name="Raffaele S."/>
            <person name="Robideau G.P."/>
            <person name="Thines M."/>
            <person name="Win J."/>
            <person name="Zerillo M.M."/>
            <person name="Beakes G.W."/>
            <person name="Boore J.L."/>
            <person name="Busam D."/>
            <person name="Dumas B."/>
            <person name="Ferriera S."/>
            <person name="Fuerstenberg S.I."/>
            <person name="Gachon C.M."/>
            <person name="Gaulin E."/>
            <person name="Govers F."/>
            <person name="Grenville-Briggs L."/>
            <person name="Horner N."/>
            <person name="Hostetler J."/>
            <person name="Jiang R.H."/>
            <person name="Johnson J."/>
            <person name="Krajaejun T."/>
            <person name="Lin H."/>
            <person name="Meijer H.J."/>
            <person name="Moore B."/>
            <person name="Morris P."/>
            <person name="Phuntmart V."/>
            <person name="Puiu D."/>
            <person name="Shetty J."/>
            <person name="Stajich J.E."/>
            <person name="Tripathy S."/>
            <person name="Wawra S."/>
            <person name="van West P."/>
            <person name="Whitty B.R."/>
            <person name="Coutinho P.M."/>
            <person name="Henrissat B."/>
            <person name="Martin F."/>
            <person name="Thomas P.D."/>
            <person name="Tyler B.M."/>
            <person name="De Vries R.P."/>
            <person name="Kamoun S."/>
            <person name="Yandell M."/>
            <person name="Tisserat N."/>
            <person name="Buell C.R."/>
        </authorList>
    </citation>
    <scope>NUCLEOTIDE SEQUENCE</scope>
    <source>
        <strain evidence="9">DAOM:BR144</strain>
    </source>
</reference>
<evidence type="ECO:0000313" key="8">
    <source>
        <dbReference type="EnsemblProtists" id="PYU1_T010746"/>
    </source>
</evidence>
<sequence>MSIMQKESPSIPRGPNGFKTFQSPSLYASSPQEEDIENNVSRFVAGEQFYNHEMYGSLRHGGSVSFLSMDCLGLAAATFSSMFSYQCLTGVLQPLMSTQLVLSVQENVSVQRLIEMPMALSFLFGLLSDCYPIMGLRRKGYMIVGLVLNGASVFVIAGLSAHFESRESKDKNDPNDALVVLSILMAALASIGCIITYLCVHTRVIELSQRESLVSRGSIQATYLIFRRLVSLLAASFTYAVLGPVSGDSNVPLSTAMVLLAVISILPLPVILKFWKEEHYSLHTSMKVRGRIFWKIMQQKAVWRIMAFICFFTLFLSIKFSDSTNVIRKWSGAATDNSLVVKVITDVVMLLTMVVWRYVFMNRSWKQFFASAPLFQIIPHLLIAILVAFDVVRNRYLYRTMYSITAISDGIGLLNTIVPLTEIIQEGSEGATVGLTLSLQRLIGIFVSTNAVGLFQGNNFYDPAEVAADSSSAHWDVLLSLVLNFGLNALALIGLFFLPSQKLDAQQLRMYGGFTKAASSLIIAFSVVMFVYSLVINIMTFVPSLSCVKLVGGAGCSS</sequence>
<comment type="similarity">
    <text evidence="2">Belongs to the major facilitator superfamily. Folate-biopterin transporter (TC 2.A.71) family.</text>
</comment>
<dbReference type="EnsemblProtists" id="PYU1_T010746">
    <property type="protein sequence ID" value="PYU1_T010746"/>
    <property type="gene ID" value="PYU1_G010723"/>
</dbReference>